<feature type="non-terminal residue" evidence="5">
    <location>
        <position position="1"/>
    </location>
</feature>
<dbReference type="SUPFAM" id="SSF54001">
    <property type="entry name" value="Cysteine proteinases"/>
    <property type="match status" value="1"/>
</dbReference>
<reference evidence="5" key="2">
    <citation type="submission" date="2004-02" db="EMBL/GenBank/DDBJ databases">
        <authorList>
            <consortium name="Genoscope"/>
            <consortium name="Whitehead Institute Centre for Genome Research"/>
        </authorList>
    </citation>
    <scope>NUCLEOTIDE SEQUENCE</scope>
</reference>
<name>Q4TGI2_TETNG</name>
<dbReference type="GO" id="GO:0006508">
    <property type="term" value="P:proteolysis"/>
    <property type="evidence" value="ECO:0007669"/>
    <property type="project" value="InterPro"/>
</dbReference>
<reference evidence="5" key="1">
    <citation type="journal article" date="2004" name="Nature">
        <title>Genome duplication in the teleost fish Tetraodon nigroviridis reveals the early vertebrate proto-karyotype.</title>
        <authorList>
            <person name="Jaillon O."/>
            <person name="Aury J.-M."/>
            <person name="Brunet F."/>
            <person name="Petit J.-L."/>
            <person name="Stange-Thomann N."/>
            <person name="Mauceli E."/>
            <person name="Bouneau L."/>
            <person name="Fischer C."/>
            <person name="Ozouf-Costaz C."/>
            <person name="Bernot A."/>
            <person name="Nicaud S."/>
            <person name="Jaffe D."/>
            <person name="Fisher S."/>
            <person name="Lutfalla G."/>
            <person name="Dossat C."/>
            <person name="Segurens B."/>
            <person name="Dasilva C."/>
            <person name="Salanoubat M."/>
            <person name="Levy M."/>
            <person name="Boudet N."/>
            <person name="Castellano S."/>
            <person name="Anthouard V."/>
            <person name="Jubin C."/>
            <person name="Castelli V."/>
            <person name="Katinka M."/>
            <person name="Vacherie B."/>
            <person name="Biemont C."/>
            <person name="Skalli Z."/>
            <person name="Cattolico L."/>
            <person name="Poulain J."/>
            <person name="De Berardinis V."/>
            <person name="Cruaud C."/>
            <person name="Duprat S."/>
            <person name="Brottier P."/>
            <person name="Coutanceau J.-P."/>
            <person name="Gouzy J."/>
            <person name="Parra G."/>
            <person name="Lardier G."/>
            <person name="Chapple C."/>
            <person name="McKernan K.J."/>
            <person name="McEwan P."/>
            <person name="Bosak S."/>
            <person name="Kellis M."/>
            <person name="Volff J.-N."/>
            <person name="Guigo R."/>
            <person name="Zody M.C."/>
            <person name="Mesirov J."/>
            <person name="Lindblad-Toh K."/>
            <person name="Birren B."/>
            <person name="Nusbaum C."/>
            <person name="Kahn D."/>
            <person name="Robinson-Rechavi M."/>
            <person name="Laudet V."/>
            <person name="Schachter V."/>
            <person name="Quetier F."/>
            <person name="Saurin W."/>
            <person name="Scarpelli C."/>
            <person name="Wincker P."/>
            <person name="Lander E.S."/>
            <person name="Weissenbach J."/>
            <person name="Roest Crollius H."/>
        </authorList>
    </citation>
    <scope>NUCLEOTIDE SEQUENCE [LARGE SCALE GENOMIC DNA]</scope>
</reference>
<gene>
    <name evidence="5" type="ORF">GSTENG00001097001</name>
</gene>
<dbReference type="GO" id="GO:0004198">
    <property type="term" value="F:calcium-dependent cysteine-type endopeptidase activity"/>
    <property type="evidence" value="ECO:0007669"/>
    <property type="project" value="InterPro"/>
</dbReference>
<feature type="non-terminal residue" evidence="5">
    <location>
        <position position="89"/>
    </location>
</feature>
<evidence type="ECO:0000256" key="2">
    <source>
        <dbReference type="PROSITE-ProRule" id="PRU00239"/>
    </source>
</evidence>
<dbReference type="EMBL" id="CAAE01003691">
    <property type="protein sequence ID" value="CAF88000.1"/>
    <property type="molecule type" value="Genomic_DNA"/>
</dbReference>
<dbReference type="InterPro" id="IPR001300">
    <property type="entry name" value="Peptidase_C2_calpain_cat"/>
</dbReference>
<protein>
    <submittedName>
        <fullName evidence="5">(spotted green pufferfish) hypothetical protein</fullName>
    </submittedName>
</protein>
<accession>Q4TGI2</accession>
<dbReference type="InterPro" id="IPR022684">
    <property type="entry name" value="Calpain_cysteine_protease"/>
</dbReference>
<evidence type="ECO:0000256" key="1">
    <source>
        <dbReference type="ARBA" id="ARBA00007623"/>
    </source>
</evidence>
<comment type="caution">
    <text evidence="2">Lacks conserved residue(s) required for the propagation of feature annotation.</text>
</comment>
<comment type="similarity">
    <text evidence="1">Belongs to the peptidase C2 family.</text>
</comment>
<dbReference type="AlphaFoldDB" id="Q4TGI2"/>
<dbReference type="OrthoDB" id="424753at2759"/>
<evidence type="ECO:0000259" key="4">
    <source>
        <dbReference type="PROSITE" id="PS50203"/>
    </source>
</evidence>
<organism evidence="5">
    <name type="scientific">Tetraodon nigroviridis</name>
    <name type="common">Spotted green pufferfish</name>
    <name type="synonym">Chelonodon nigroviridis</name>
    <dbReference type="NCBI Taxonomy" id="99883"/>
    <lineage>
        <taxon>Eukaryota</taxon>
        <taxon>Metazoa</taxon>
        <taxon>Chordata</taxon>
        <taxon>Craniata</taxon>
        <taxon>Vertebrata</taxon>
        <taxon>Euteleostomi</taxon>
        <taxon>Actinopterygii</taxon>
        <taxon>Neopterygii</taxon>
        <taxon>Teleostei</taxon>
        <taxon>Neoteleostei</taxon>
        <taxon>Acanthomorphata</taxon>
        <taxon>Eupercaria</taxon>
        <taxon>Tetraodontiformes</taxon>
        <taxon>Tetradontoidea</taxon>
        <taxon>Tetraodontidae</taxon>
        <taxon>Tetraodon</taxon>
    </lineage>
</organism>
<comment type="caution">
    <text evidence="5">The sequence shown here is derived from an EMBL/GenBank/DDBJ whole genome shotgun (WGS) entry which is preliminary data.</text>
</comment>
<dbReference type="GO" id="GO:0005737">
    <property type="term" value="C:cytoplasm"/>
    <property type="evidence" value="ECO:0007669"/>
    <property type="project" value="TreeGrafter"/>
</dbReference>
<dbReference type="KEGG" id="tng:GSTEN00001097G001"/>
<feature type="domain" description="Calpain catalytic" evidence="4">
    <location>
        <begin position="60"/>
        <end position="89"/>
    </location>
</feature>
<dbReference type="InterPro" id="IPR038765">
    <property type="entry name" value="Papain-like_cys_pep_sf"/>
</dbReference>
<proteinExistence type="inferred from homology"/>
<sequence length="89" mass="10003">SYTSHLTSLLLRSHWKKQKKMPLQSTLSGGSSGSSKAEITQSDGKSFEQLRQECLQKGVLFEDPDFPATDSSLFFSQRVPVAIEWKRPT</sequence>
<evidence type="ECO:0000313" key="5">
    <source>
        <dbReference type="EMBL" id="CAF88000.1"/>
    </source>
</evidence>
<evidence type="ECO:0000256" key="3">
    <source>
        <dbReference type="SAM" id="MobiDB-lite"/>
    </source>
</evidence>
<feature type="region of interest" description="Disordered" evidence="3">
    <location>
        <begin position="18"/>
        <end position="45"/>
    </location>
</feature>
<dbReference type="PROSITE" id="PS50203">
    <property type="entry name" value="CALPAIN_CAT"/>
    <property type="match status" value="1"/>
</dbReference>
<dbReference type="PANTHER" id="PTHR10183">
    <property type="entry name" value="CALPAIN"/>
    <property type="match status" value="1"/>
</dbReference>
<dbReference type="PANTHER" id="PTHR10183:SF385">
    <property type="entry name" value="CALPAIN-9"/>
    <property type="match status" value="1"/>
</dbReference>
<dbReference type="PRINTS" id="PR00704">
    <property type="entry name" value="CALPAIN"/>
</dbReference>